<evidence type="ECO:0000313" key="3">
    <source>
        <dbReference type="Proteomes" id="UP000198816"/>
    </source>
</evidence>
<evidence type="ECO:0000259" key="1">
    <source>
        <dbReference type="Pfam" id="PF08242"/>
    </source>
</evidence>
<dbReference type="InterPro" id="IPR029063">
    <property type="entry name" value="SAM-dependent_MTases_sf"/>
</dbReference>
<dbReference type="CDD" id="cd02440">
    <property type="entry name" value="AdoMet_MTases"/>
    <property type="match status" value="1"/>
</dbReference>
<dbReference type="InterPro" id="IPR013217">
    <property type="entry name" value="Methyltransf_12"/>
</dbReference>
<dbReference type="RefSeq" id="WP_093037459.1">
    <property type="nucleotide sequence ID" value="NZ_FNNZ01000032.1"/>
</dbReference>
<dbReference type="PANTHER" id="PTHR43861">
    <property type="entry name" value="TRANS-ACONITATE 2-METHYLTRANSFERASE-RELATED"/>
    <property type="match status" value="1"/>
</dbReference>
<dbReference type="AlphaFoldDB" id="A0A1H3CCB5"/>
<dbReference type="OrthoDB" id="9778766at2"/>
<keyword evidence="3" id="KW-1185">Reference proteome</keyword>
<dbReference type="PANTHER" id="PTHR43861:SF1">
    <property type="entry name" value="TRANS-ACONITATE 2-METHYLTRANSFERASE"/>
    <property type="match status" value="1"/>
</dbReference>
<dbReference type="SUPFAM" id="SSF53335">
    <property type="entry name" value="S-adenosyl-L-methionine-dependent methyltransferases"/>
    <property type="match status" value="1"/>
</dbReference>
<proteinExistence type="predicted"/>
<dbReference type="STRING" id="1058.SAMN05421783_13218"/>
<sequence>MKRRPEPELMDSDEQALAYAQADFNESNTLFIELLRRLDPGPLDGARALDLGCGPADISIRFLRAWPKATCDALDGSQPMLDLAQTALDALPGVASRCRLIRDQIPSAALERGGYDLIISNSLLHHLHDPQVLWQTLIETGKPGALVLIMDLMRPASAGWVEALVSTYADGEPKVLRDDFRNSLFAAFEPAEVAEQLAVAGLDGLEVGVVSDRHLAVSGRLPG</sequence>
<reference evidence="3" key="1">
    <citation type="submission" date="2016-10" db="EMBL/GenBank/DDBJ databases">
        <authorList>
            <person name="Varghese N."/>
            <person name="Submissions S."/>
        </authorList>
    </citation>
    <scope>NUCLEOTIDE SEQUENCE [LARGE SCALE GENOMIC DNA]</scope>
    <source>
        <strain evidence="3">DSM 217</strain>
    </source>
</reference>
<dbReference type="GO" id="GO:0032259">
    <property type="term" value="P:methylation"/>
    <property type="evidence" value="ECO:0007669"/>
    <property type="project" value="UniProtKB-KW"/>
</dbReference>
<feature type="domain" description="Methyltransferase type 12" evidence="1">
    <location>
        <begin position="49"/>
        <end position="146"/>
    </location>
</feature>
<name>A0A1H3CCB5_THIRO</name>
<dbReference type="Pfam" id="PF08242">
    <property type="entry name" value="Methyltransf_12"/>
    <property type="match status" value="1"/>
</dbReference>
<organism evidence="2 3">
    <name type="scientific">Thiocapsa roseopersicina</name>
    <dbReference type="NCBI Taxonomy" id="1058"/>
    <lineage>
        <taxon>Bacteria</taxon>
        <taxon>Pseudomonadati</taxon>
        <taxon>Pseudomonadota</taxon>
        <taxon>Gammaproteobacteria</taxon>
        <taxon>Chromatiales</taxon>
        <taxon>Chromatiaceae</taxon>
        <taxon>Thiocapsa</taxon>
    </lineage>
</organism>
<keyword evidence="2" id="KW-0489">Methyltransferase</keyword>
<dbReference type="Proteomes" id="UP000198816">
    <property type="component" value="Unassembled WGS sequence"/>
</dbReference>
<dbReference type="GO" id="GO:0008168">
    <property type="term" value="F:methyltransferase activity"/>
    <property type="evidence" value="ECO:0007669"/>
    <property type="project" value="UniProtKB-KW"/>
</dbReference>
<gene>
    <name evidence="2" type="ORF">SAMN05421783_13218</name>
</gene>
<protein>
    <submittedName>
        <fullName evidence="2">Methyltransferase domain-containing protein</fullName>
    </submittedName>
</protein>
<accession>A0A1H3CCB5</accession>
<keyword evidence="2" id="KW-0808">Transferase</keyword>
<dbReference type="EMBL" id="FNNZ01000032">
    <property type="protein sequence ID" value="SDX51234.1"/>
    <property type="molecule type" value="Genomic_DNA"/>
</dbReference>
<dbReference type="Gene3D" id="3.40.50.150">
    <property type="entry name" value="Vaccinia Virus protein VP39"/>
    <property type="match status" value="1"/>
</dbReference>
<evidence type="ECO:0000313" key="2">
    <source>
        <dbReference type="EMBL" id="SDX51234.1"/>
    </source>
</evidence>